<name>A0A0B7F1W1_THACB</name>
<organism evidence="5 6">
    <name type="scientific">Thanatephorus cucumeris (strain AG1-IB / isolate 7/3/14)</name>
    <name type="common">Lettuce bottom rot fungus</name>
    <name type="synonym">Rhizoctonia solani</name>
    <dbReference type="NCBI Taxonomy" id="1108050"/>
    <lineage>
        <taxon>Eukaryota</taxon>
        <taxon>Fungi</taxon>
        <taxon>Dikarya</taxon>
        <taxon>Basidiomycota</taxon>
        <taxon>Agaricomycotina</taxon>
        <taxon>Agaricomycetes</taxon>
        <taxon>Cantharellales</taxon>
        <taxon>Ceratobasidiaceae</taxon>
        <taxon>Rhizoctonia</taxon>
        <taxon>Rhizoctonia solani AG-1</taxon>
    </lineage>
</organism>
<dbReference type="EMBL" id="LN679100">
    <property type="protein sequence ID" value="CEL52026.1"/>
    <property type="molecule type" value="Genomic_DNA"/>
</dbReference>
<dbReference type="Pfam" id="PF12745">
    <property type="entry name" value="HGTP_anticodon2"/>
    <property type="match status" value="1"/>
</dbReference>
<dbReference type="STRING" id="1108050.A0A0B7F1W1"/>
<keyword evidence="6" id="KW-1185">Reference proteome</keyword>
<dbReference type="OrthoDB" id="3048713at2759"/>
<evidence type="ECO:0000256" key="2">
    <source>
        <dbReference type="ARBA" id="ARBA00022840"/>
    </source>
</evidence>
<feature type="compositionally biased region" description="Basic and acidic residues" evidence="3">
    <location>
        <begin position="1"/>
        <end position="13"/>
    </location>
</feature>
<accession>A0A0B7F1W1</accession>
<keyword evidence="1" id="KW-0547">Nucleotide-binding</keyword>
<evidence type="ECO:0000259" key="4">
    <source>
        <dbReference type="Pfam" id="PF12745"/>
    </source>
</evidence>
<evidence type="ECO:0000313" key="5">
    <source>
        <dbReference type="EMBL" id="CEL52026.1"/>
    </source>
</evidence>
<evidence type="ECO:0000256" key="1">
    <source>
        <dbReference type="ARBA" id="ARBA00022741"/>
    </source>
</evidence>
<evidence type="ECO:0000256" key="3">
    <source>
        <dbReference type="SAM" id="MobiDB-lite"/>
    </source>
</evidence>
<sequence length="129" mass="14548">MESSSRDAYHDSIHVLVPGEGHRKQRKQSKNIFLEKAQELQNAVRQACSSGIQTLAVDVPTPAFNAMTAGTSWLSDDDAWKTVLTTFPKEQTAHAMHVREEFLTKKAQGHKLLLLLSVRDERAFLFSLR</sequence>
<dbReference type="InterPro" id="IPR024435">
    <property type="entry name" value="HisRS-related_dom"/>
</dbReference>
<dbReference type="GO" id="GO:0005524">
    <property type="term" value="F:ATP binding"/>
    <property type="evidence" value="ECO:0007669"/>
    <property type="project" value="UniProtKB-KW"/>
</dbReference>
<gene>
    <name evidence="5" type="ORF">RSOLAG1IB_00563</name>
</gene>
<keyword evidence="2" id="KW-0067">ATP-binding</keyword>
<proteinExistence type="predicted"/>
<reference evidence="5 6" key="1">
    <citation type="submission" date="2014-11" db="EMBL/GenBank/DDBJ databases">
        <authorList>
            <person name="Wibberg Daniel"/>
        </authorList>
    </citation>
    <scope>NUCLEOTIDE SEQUENCE [LARGE SCALE GENOMIC DNA]</scope>
    <source>
        <strain evidence="5">Rhizoctonia solani AG1-IB 7/3/14</strain>
    </source>
</reference>
<evidence type="ECO:0000313" key="6">
    <source>
        <dbReference type="Proteomes" id="UP000059188"/>
    </source>
</evidence>
<feature type="region of interest" description="Disordered" evidence="3">
    <location>
        <begin position="1"/>
        <end position="28"/>
    </location>
</feature>
<dbReference type="AlphaFoldDB" id="A0A0B7F1W1"/>
<dbReference type="Proteomes" id="UP000059188">
    <property type="component" value="Unassembled WGS sequence"/>
</dbReference>
<feature type="domain" description="Histidyl tRNA synthetase-related" evidence="4">
    <location>
        <begin position="7"/>
        <end position="126"/>
    </location>
</feature>
<protein>
    <recommendedName>
        <fullName evidence="4">Histidyl tRNA synthetase-related domain-containing protein</fullName>
    </recommendedName>
</protein>